<gene>
    <name evidence="2" type="ORF">GCM10012284_48990</name>
</gene>
<dbReference type="Proteomes" id="UP000656042">
    <property type="component" value="Unassembled WGS sequence"/>
</dbReference>
<dbReference type="AlphaFoldDB" id="A0A8J3FQN4"/>
<accession>A0A8J3FQN4</accession>
<dbReference type="EMBL" id="BMMX01000030">
    <property type="protein sequence ID" value="GGL08584.1"/>
    <property type="molecule type" value="Genomic_DNA"/>
</dbReference>
<protein>
    <submittedName>
        <fullName evidence="2">Uncharacterized protein</fullName>
    </submittedName>
</protein>
<name>A0A8J3FQN4_9ACTN</name>
<feature type="compositionally biased region" description="Polar residues" evidence="1">
    <location>
        <begin position="137"/>
        <end position="152"/>
    </location>
</feature>
<organism evidence="2 3">
    <name type="scientific">Mangrovihabitans endophyticus</name>
    <dbReference type="NCBI Taxonomy" id="1751298"/>
    <lineage>
        <taxon>Bacteria</taxon>
        <taxon>Bacillati</taxon>
        <taxon>Actinomycetota</taxon>
        <taxon>Actinomycetes</taxon>
        <taxon>Micromonosporales</taxon>
        <taxon>Micromonosporaceae</taxon>
        <taxon>Mangrovihabitans</taxon>
    </lineage>
</organism>
<keyword evidence="3" id="KW-1185">Reference proteome</keyword>
<evidence type="ECO:0000256" key="1">
    <source>
        <dbReference type="SAM" id="MobiDB-lite"/>
    </source>
</evidence>
<evidence type="ECO:0000313" key="3">
    <source>
        <dbReference type="Proteomes" id="UP000656042"/>
    </source>
</evidence>
<sequence length="158" mass="17129">MIPEEDLGPVWLRDYGFTDFGDIAADIDAMEKFGSELRAEVAENYAPHMREVSQAMMTRLPEVAGHFQELSAFRSTHEAVQDATHANVYDHANGTTYLATAAQEIGAEYRNSDAFSRARVSDVERAFERAAAPEMGSSGSDAGETSTTTTNDDVAGDA</sequence>
<comment type="caution">
    <text evidence="2">The sequence shown here is derived from an EMBL/GenBank/DDBJ whole genome shotgun (WGS) entry which is preliminary data.</text>
</comment>
<feature type="region of interest" description="Disordered" evidence="1">
    <location>
        <begin position="128"/>
        <end position="158"/>
    </location>
</feature>
<dbReference type="RefSeq" id="WP_189081652.1">
    <property type="nucleotide sequence ID" value="NZ_BMMX01000030.1"/>
</dbReference>
<reference evidence="2" key="2">
    <citation type="submission" date="2020-09" db="EMBL/GenBank/DDBJ databases">
        <authorList>
            <person name="Sun Q."/>
            <person name="Zhou Y."/>
        </authorList>
    </citation>
    <scope>NUCLEOTIDE SEQUENCE</scope>
    <source>
        <strain evidence="2">CGMCC 4.7299</strain>
    </source>
</reference>
<proteinExistence type="predicted"/>
<evidence type="ECO:0000313" key="2">
    <source>
        <dbReference type="EMBL" id="GGL08584.1"/>
    </source>
</evidence>
<reference evidence="2" key="1">
    <citation type="journal article" date="2014" name="Int. J. Syst. Evol. Microbiol.">
        <title>Complete genome sequence of Corynebacterium casei LMG S-19264T (=DSM 44701T), isolated from a smear-ripened cheese.</title>
        <authorList>
            <consortium name="US DOE Joint Genome Institute (JGI-PGF)"/>
            <person name="Walter F."/>
            <person name="Albersmeier A."/>
            <person name="Kalinowski J."/>
            <person name="Ruckert C."/>
        </authorList>
    </citation>
    <scope>NUCLEOTIDE SEQUENCE</scope>
    <source>
        <strain evidence="2">CGMCC 4.7299</strain>
    </source>
</reference>